<dbReference type="Proteomes" id="UP000294229">
    <property type="component" value="Unassembled WGS sequence"/>
</dbReference>
<comment type="similarity">
    <text evidence="11">Belongs to the TonB-dependent receptor family.</text>
</comment>
<evidence type="ECO:0000256" key="3">
    <source>
        <dbReference type="ARBA" id="ARBA00022452"/>
    </source>
</evidence>
<organism evidence="13 14">
    <name type="scientific">Avibacterium paragallinarum</name>
    <name type="common">Haemophilus gallinarum</name>
    <dbReference type="NCBI Taxonomy" id="728"/>
    <lineage>
        <taxon>Bacteria</taxon>
        <taxon>Pseudomonadati</taxon>
        <taxon>Pseudomonadota</taxon>
        <taxon>Gammaproteobacteria</taxon>
        <taxon>Pasteurellales</taxon>
        <taxon>Pasteurellaceae</taxon>
        <taxon>Avibacterium</taxon>
    </lineage>
</organism>
<evidence type="ECO:0000256" key="8">
    <source>
        <dbReference type="ARBA" id="ARBA00023065"/>
    </source>
</evidence>
<dbReference type="GO" id="GO:0015344">
    <property type="term" value="F:siderophore uptake transmembrane transporter activity"/>
    <property type="evidence" value="ECO:0007669"/>
    <property type="project" value="TreeGrafter"/>
</dbReference>
<evidence type="ECO:0000256" key="9">
    <source>
        <dbReference type="ARBA" id="ARBA00023136"/>
    </source>
</evidence>
<keyword evidence="2 11" id="KW-0813">Transport</keyword>
<comment type="caution">
    <text evidence="13">The sequence shown here is derived from an EMBL/GenBank/DDBJ whole genome shotgun (WGS) entry which is preliminary data.</text>
</comment>
<evidence type="ECO:0000256" key="7">
    <source>
        <dbReference type="ARBA" id="ARBA00023004"/>
    </source>
</evidence>
<dbReference type="InterPro" id="IPR010917">
    <property type="entry name" value="TonB_rcpt_CS"/>
</dbReference>
<feature type="short sequence motif" description="TonB C-terminal box" evidence="12">
    <location>
        <begin position="65"/>
        <end position="82"/>
    </location>
</feature>
<dbReference type="SUPFAM" id="SSF56935">
    <property type="entry name" value="Porins"/>
    <property type="match status" value="1"/>
</dbReference>
<evidence type="ECO:0000256" key="2">
    <source>
        <dbReference type="ARBA" id="ARBA00022448"/>
    </source>
</evidence>
<dbReference type="PANTHER" id="PTHR32552">
    <property type="entry name" value="FERRICHROME IRON RECEPTOR-RELATED"/>
    <property type="match status" value="1"/>
</dbReference>
<dbReference type="PROSITE" id="PS52016">
    <property type="entry name" value="TONB_DEPENDENT_REC_3"/>
    <property type="match status" value="1"/>
</dbReference>
<keyword evidence="6" id="KW-0732">Signal</keyword>
<accession>A0A8B3TCN5</accession>
<comment type="subcellular location">
    <subcellularLocation>
        <location evidence="1 11">Cell outer membrane</location>
        <topology evidence="1 11">Multi-pass membrane protein</topology>
    </subcellularLocation>
</comment>
<dbReference type="AlphaFoldDB" id="A0A8B3TCN5"/>
<dbReference type="InterPro" id="IPR039426">
    <property type="entry name" value="TonB-dep_rcpt-like"/>
</dbReference>
<keyword evidence="4" id="KW-0410">Iron transport</keyword>
<evidence type="ECO:0000256" key="5">
    <source>
        <dbReference type="ARBA" id="ARBA00022692"/>
    </source>
</evidence>
<dbReference type="PROSITE" id="PS01156">
    <property type="entry name" value="TONB_DEPENDENT_REC_2"/>
    <property type="match status" value="1"/>
</dbReference>
<protein>
    <submittedName>
        <fullName evidence="13">TonB-dependent receptor</fullName>
    </submittedName>
</protein>
<keyword evidence="8" id="KW-0406">Ion transport</keyword>
<proteinExistence type="inferred from homology"/>
<dbReference type="InterPro" id="IPR036942">
    <property type="entry name" value="Beta-barrel_TonB_sf"/>
</dbReference>
<keyword evidence="13" id="KW-0675">Receptor</keyword>
<keyword evidence="7" id="KW-0408">Iron</keyword>
<keyword evidence="5 11" id="KW-0812">Transmembrane</keyword>
<reference evidence="13 14" key="1">
    <citation type="submission" date="2018-11" db="EMBL/GenBank/DDBJ databases">
        <title>Sequencing Av. paragallinarum serogroups.</title>
        <authorList>
            <person name="Hellmuth J.E."/>
            <person name="Boucher C.E."/>
            <person name="Cason E.D."/>
        </authorList>
    </citation>
    <scope>NUCLEOTIDE SEQUENCE [LARGE SCALE GENOMIC DNA]</scope>
    <source>
        <strain evidence="13 14">SA-3</strain>
    </source>
</reference>
<evidence type="ECO:0000256" key="11">
    <source>
        <dbReference type="PROSITE-ProRule" id="PRU01360"/>
    </source>
</evidence>
<name>A0A8B3TCN5_AVIPA</name>
<evidence type="ECO:0000313" key="13">
    <source>
        <dbReference type="EMBL" id="RZN58948.1"/>
    </source>
</evidence>
<keyword evidence="10 11" id="KW-0998">Cell outer membrane</keyword>
<evidence type="ECO:0000256" key="12">
    <source>
        <dbReference type="PROSITE-ProRule" id="PRU10144"/>
    </source>
</evidence>
<evidence type="ECO:0000256" key="1">
    <source>
        <dbReference type="ARBA" id="ARBA00004571"/>
    </source>
</evidence>
<sequence>MTLSANILYIGKSVTQNGSLYSGASVPSVTVVDLMARYQFTPNWFVQLNVENVGNRRYLAGCDYYCYYGAERNINASVSYKF</sequence>
<evidence type="ECO:0000256" key="4">
    <source>
        <dbReference type="ARBA" id="ARBA00022496"/>
    </source>
</evidence>
<evidence type="ECO:0000256" key="10">
    <source>
        <dbReference type="ARBA" id="ARBA00023237"/>
    </source>
</evidence>
<dbReference type="PANTHER" id="PTHR32552:SF68">
    <property type="entry name" value="FERRICHROME OUTER MEMBRANE TRANSPORTER_PHAGE RECEPTOR"/>
    <property type="match status" value="1"/>
</dbReference>
<evidence type="ECO:0000256" key="6">
    <source>
        <dbReference type="ARBA" id="ARBA00022729"/>
    </source>
</evidence>
<gene>
    <name evidence="13" type="ORF">EIG79_06730</name>
</gene>
<dbReference type="EMBL" id="RQXS01000027">
    <property type="protein sequence ID" value="RZN58948.1"/>
    <property type="molecule type" value="Genomic_DNA"/>
</dbReference>
<dbReference type="GO" id="GO:0009279">
    <property type="term" value="C:cell outer membrane"/>
    <property type="evidence" value="ECO:0007669"/>
    <property type="project" value="UniProtKB-SubCell"/>
</dbReference>
<keyword evidence="9 11" id="KW-0472">Membrane</keyword>
<dbReference type="Gene3D" id="2.40.170.20">
    <property type="entry name" value="TonB-dependent receptor, beta-barrel domain"/>
    <property type="match status" value="1"/>
</dbReference>
<keyword evidence="3 11" id="KW-1134">Transmembrane beta strand</keyword>
<evidence type="ECO:0000313" key="14">
    <source>
        <dbReference type="Proteomes" id="UP000294229"/>
    </source>
</evidence>